<dbReference type="OrthoDB" id="772256at2759"/>
<dbReference type="EMBL" id="JADFTS010000005">
    <property type="protein sequence ID" value="KAF9607217.1"/>
    <property type="molecule type" value="Genomic_DNA"/>
</dbReference>
<accession>A0A835HZD8</accession>
<dbReference type="PANTHER" id="PTHR46353">
    <property type="entry name" value="ZINC FINGER PROTEIN 5"/>
    <property type="match status" value="1"/>
</dbReference>
<feature type="compositionally biased region" description="Polar residues" evidence="2">
    <location>
        <begin position="1"/>
        <end position="10"/>
    </location>
</feature>
<keyword evidence="5" id="KW-1185">Reference proteome</keyword>
<proteinExistence type="predicted"/>
<name>A0A835HZD8_9MAGN</name>
<evidence type="ECO:0000259" key="3">
    <source>
        <dbReference type="PROSITE" id="PS50157"/>
    </source>
</evidence>
<dbReference type="PROSITE" id="PS00028">
    <property type="entry name" value="ZINC_FINGER_C2H2_1"/>
    <property type="match status" value="1"/>
</dbReference>
<dbReference type="InterPro" id="IPR013087">
    <property type="entry name" value="Znf_C2H2_type"/>
</dbReference>
<dbReference type="InterPro" id="IPR036236">
    <property type="entry name" value="Znf_C2H2_sf"/>
</dbReference>
<sequence length="203" mass="22307">MEEGSSPTKSFNEEVSSRKPSDQKATSTLRLFGFSVTQQHDTATSDQTSEVKKFECQFCHREFANSQALGGHQNAHKKERQRAKRVQFQTNNRRFTASAPILSPHSMRSGPFIYSSGHTNSANGVAARFHSASNYYPSPPSPPILPSISPGDTSWFYVPRPGNYLVANSTLGPSNFSSRDQFSGRMSDVDVDLQLSLAPSSSP</sequence>
<dbReference type="GO" id="GO:0000976">
    <property type="term" value="F:transcription cis-regulatory region binding"/>
    <property type="evidence" value="ECO:0007669"/>
    <property type="project" value="TreeGrafter"/>
</dbReference>
<organism evidence="4 5">
    <name type="scientific">Coptis chinensis</name>
    <dbReference type="NCBI Taxonomy" id="261450"/>
    <lineage>
        <taxon>Eukaryota</taxon>
        <taxon>Viridiplantae</taxon>
        <taxon>Streptophyta</taxon>
        <taxon>Embryophyta</taxon>
        <taxon>Tracheophyta</taxon>
        <taxon>Spermatophyta</taxon>
        <taxon>Magnoliopsida</taxon>
        <taxon>Ranunculales</taxon>
        <taxon>Ranunculaceae</taxon>
        <taxon>Coptidoideae</taxon>
        <taxon>Coptis</taxon>
    </lineage>
</organism>
<evidence type="ECO:0000313" key="5">
    <source>
        <dbReference type="Proteomes" id="UP000631114"/>
    </source>
</evidence>
<reference evidence="4 5" key="1">
    <citation type="submission" date="2020-10" db="EMBL/GenBank/DDBJ databases">
        <title>The Coptis chinensis genome and diversification of protoberbering-type alkaloids.</title>
        <authorList>
            <person name="Wang B."/>
            <person name="Shu S."/>
            <person name="Song C."/>
            <person name="Liu Y."/>
        </authorList>
    </citation>
    <scope>NUCLEOTIDE SEQUENCE [LARGE SCALE GENOMIC DNA]</scope>
    <source>
        <strain evidence="4">HL-2020</strain>
        <tissue evidence="4">Leaf</tissue>
    </source>
</reference>
<dbReference type="GO" id="GO:0009740">
    <property type="term" value="P:gibberellic acid mediated signaling pathway"/>
    <property type="evidence" value="ECO:0007669"/>
    <property type="project" value="TreeGrafter"/>
</dbReference>
<feature type="compositionally biased region" description="Basic and acidic residues" evidence="2">
    <location>
        <begin position="11"/>
        <end position="22"/>
    </location>
</feature>
<keyword evidence="1" id="KW-0862">Zinc</keyword>
<dbReference type="GO" id="GO:0009736">
    <property type="term" value="P:cytokinin-activated signaling pathway"/>
    <property type="evidence" value="ECO:0007669"/>
    <property type="project" value="TreeGrafter"/>
</dbReference>
<keyword evidence="1" id="KW-0863">Zinc-finger</keyword>
<dbReference type="PANTHER" id="PTHR46353:SF23">
    <property type="entry name" value="C2H2 ZINC FINGER-CONTAINING PROTEIN-RELATED"/>
    <property type="match status" value="1"/>
</dbReference>
<dbReference type="Proteomes" id="UP000631114">
    <property type="component" value="Unassembled WGS sequence"/>
</dbReference>
<dbReference type="FunFam" id="3.30.160.60:FF:002829">
    <property type="entry name" value="Zinc finger protein 6"/>
    <property type="match status" value="1"/>
</dbReference>
<dbReference type="GO" id="GO:0003700">
    <property type="term" value="F:DNA-binding transcription factor activity"/>
    <property type="evidence" value="ECO:0007669"/>
    <property type="project" value="TreeGrafter"/>
</dbReference>
<dbReference type="GO" id="GO:0008270">
    <property type="term" value="F:zinc ion binding"/>
    <property type="evidence" value="ECO:0007669"/>
    <property type="project" value="UniProtKB-KW"/>
</dbReference>
<feature type="region of interest" description="Disordered" evidence="2">
    <location>
        <begin position="1"/>
        <end position="26"/>
    </location>
</feature>
<evidence type="ECO:0000256" key="2">
    <source>
        <dbReference type="SAM" id="MobiDB-lite"/>
    </source>
</evidence>
<protein>
    <recommendedName>
        <fullName evidence="3">C2H2-type domain-containing protein</fullName>
    </recommendedName>
</protein>
<feature type="domain" description="C2H2-type" evidence="3">
    <location>
        <begin position="54"/>
        <end position="81"/>
    </location>
</feature>
<dbReference type="Gene3D" id="3.30.160.60">
    <property type="entry name" value="Classic Zinc Finger"/>
    <property type="match status" value="1"/>
</dbReference>
<keyword evidence="1" id="KW-0479">Metal-binding</keyword>
<dbReference type="AlphaFoldDB" id="A0A835HZD8"/>
<dbReference type="GO" id="GO:0010090">
    <property type="term" value="P:trichome morphogenesis"/>
    <property type="evidence" value="ECO:0007669"/>
    <property type="project" value="InterPro"/>
</dbReference>
<evidence type="ECO:0000313" key="4">
    <source>
        <dbReference type="EMBL" id="KAF9607217.1"/>
    </source>
</evidence>
<evidence type="ECO:0000256" key="1">
    <source>
        <dbReference type="PROSITE-ProRule" id="PRU00042"/>
    </source>
</evidence>
<dbReference type="SUPFAM" id="SSF57667">
    <property type="entry name" value="beta-beta-alpha zinc fingers"/>
    <property type="match status" value="1"/>
</dbReference>
<comment type="caution">
    <text evidence="4">The sequence shown here is derived from an EMBL/GenBank/DDBJ whole genome shotgun (WGS) entry which is preliminary data.</text>
</comment>
<dbReference type="PROSITE" id="PS50157">
    <property type="entry name" value="ZINC_FINGER_C2H2_2"/>
    <property type="match status" value="1"/>
</dbReference>
<gene>
    <name evidence="4" type="ORF">IFM89_033424</name>
</gene>
<dbReference type="GO" id="GO:0005634">
    <property type="term" value="C:nucleus"/>
    <property type="evidence" value="ECO:0007669"/>
    <property type="project" value="TreeGrafter"/>
</dbReference>
<dbReference type="InterPro" id="IPR044299">
    <property type="entry name" value="GIS3/ZFP5/ZFP6"/>
</dbReference>